<dbReference type="Gene3D" id="3.40.366.10">
    <property type="entry name" value="Malonyl-Coenzyme A Acyl Carrier Protein, domain 2"/>
    <property type="match status" value="1"/>
</dbReference>
<proteinExistence type="inferred from homology"/>
<dbReference type="GO" id="GO:0006633">
    <property type="term" value="P:fatty acid biosynthetic process"/>
    <property type="evidence" value="ECO:0007669"/>
    <property type="project" value="TreeGrafter"/>
</dbReference>
<dbReference type="InterPro" id="IPR001227">
    <property type="entry name" value="Ac_transferase_dom_sf"/>
</dbReference>
<dbReference type="Gene3D" id="3.30.70.250">
    <property type="entry name" value="Malonyl-CoA ACP transacylase, ACP-binding"/>
    <property type="match status" value="1"/>
</dbReference>
<gene>
    <name evidence="9" type="primary">fabD</name>
    <name evidence="9" type="ORF">EVA96_03470</name>
</gene>
<evidence type="ECO:0000256" key="3">
    <source>
        <dbReference type="ARBA" id="ARBA00022679"/>
    </source>
</evidence>
<evidence type="ECO:0000256" key="2">
    <source>
        <dbReference type="ARBA" id="ARBA00018953"/>
    </source>
</evidence>
<evidence type="ECO:0000256" key="5">
    <source>
        <dbReference type="ARBA" id="ARBA00048462"/>
    </source>
</evidence>
<keyword evidence="3 6" id="KW-0808">Transferase</keyword>
<dbReference type="SUPFAM" id="SSF52151">
    <property type="entry name" value="FabD/lysophospholipase-like"/>
    <property type="match status" value="1"/>
</dbReference>
<dbReference type="AlphaFoldDB" id="A0A520MEV7"/>
<dbReference type="Proteomes" id="UP000315782">
    <property type="component" value="Unassembled WGS sequence"/>
</dbReference>
<feature type="active site" evidence="7">
    <location>
        <position position="91"/>
    </location>
</feature>
<keyword evidence="4 6" id="KW-0012">Acyltransferase</keyword>
<comment type="caution">
    <text evidence="9">The sequence shown here is derived from an EMBL/GenBank/DDBJ whole genome shotgun (WGS) entry which is preliminary data.</text>
</comment>
<sequence length="306" mass="33748">MPRHISLLFPGQGSQSIGMLDDFDDSKINPIRKISNNLFDFDLVDVIKNGPDDLINRTSITQPALLATSFLYFKKFLAFSQTLPNIFAGHSLGEYSALVAAESISMEDAMSIVHKRGLFMESCPKGGMYAILNFDLDSINKICNKVSLELNDVVSAANINSENQVVIAGSLEAAKKVADDCKNAGAKRCIQLNVSVASHCNLMEEASKQLSSELDKFMFKAPKFPIIHNIDAEFENNPINIPKKLEKQLTSPVQWVKTMKYLHNKNGIVIECGPGKVLSGLAKANGLDNILSMSSENFEENFRELI</sequence>
<dbReference type="InterPro" id="IPR014043">
    <property type="entry name" value="Acyl_transferase_dom"/>
</dbReference>
<reference evidence="9 10" key="1">
    <citation type="submission" date="2019-02" db="EMBL/GenBank/DDBJ databases">
        <title>Prokaryotic population dynamics and viral predation in marine succession experiment using metagenomics: the confinement effect.</title>
        <authorList>
            <person name="Haro-Moreno J.M."/>
            <person name="Rodriguez-Valera F."/>
            <person name="Lopez-Perez M."/>
        </authorList>
    </citation>
    <scope>NUCLEOTIDE SEQUENCE [LARGE SCALE GENOMIC DNA]</scope>
    <source>
        <strain evidence="9">MED-G163</strain>
    </source>
</reference>
<protein>
    <recommendedName>
        <fullName evidence="2 6">Malonyl CoA-acyl carrier protein transacylase</fullName>
        <ecNumber evidence="1 6">2.3.1.39</ecNumber>
    </recommendedName>
</protein>
<feature type="active site" evidence="7">
    <location>
        <position position="199"/>
    </location>
</feature>
<dbReference type="InterPro" id="IPR016036">
    <property type="entry name" value="Malonyl_transacylase_ACP-bd"/>
</dbReference>
<dbReference type="PANTHER" id="PTHR42681">
    <property type="entry name" value="MALONYL-COA-ACYL CARRIER PROTEIN TRANSACYLASE, MITOCHONDRIAL"/>
    <property type="match status" value="1"/>
</dbReference>
<name>A0A520MEV7_9GAMM</name>
<dbReference type="PIRSF" id="PIRSF000446">
    <property type="entry name" value="Mct"/>
    <property type="match status" value="1"/>
</dbReference>
<organism evidence="9 10">
    <name type="scientific">SAR86 cluster bacterium</name>
    <dbReference type="NCBI Taxonomy" id="2030880"/>
    <lineage>
        <taxon>Bacteria</taxon>
        <taxon>Pseudomonadati</taxon>
        <taxon>Pseudomonadota</taxon>
        <taxon>Gammaproteobacteria</taxon>
        <taxon>SAR86 cluster</taxon>
    </lineage>
</organism>
<dbReference type="PANTHER" id="PTHR42681:SF1">
    <property type="entry name" value="MALONYL-COA-ACYL CARRIER PROTEIN TRANSACYLASE, MITOCHONDRIAL"/>
    <property type="match status" value="1"/>
</dbReference>
<evidence type="ECO:0000313" key="9">
    <source>
        <dbReference type="EMBL" id="RZO19756.1"/>
    </source>
</evidence>
<dbReference type="SUPFAM" id="SSF55048">
    <property type="entry name" value="Probable ACP-binding domain of malonyl-CoA ACP transacylase"/>
    <property type="match status" value="1"/>
</dbReference>
<dbReference type="InterPro" id="IPR004410">
    <property type="entry name" value="Malonyl_CoA-ACP_transAc_FabD"/>
</dbReference>
<evidence type="ECO:0000259" key="8">
    <source>
        <dbReference type="SMART" id="SM00827"/>
    </source>
</evidence>
<dbReference type="Pfam" id="PF00698">
    <property type="entry name" value="Acyl_transf_1"/>
    <property type="match status" value="1"/>
</dbReference>
<dbReference type="InterPro" id="IPR016035">
    <property type="entry name" value="Acyl_Trfase/lysoPLipase"/>
</dbReference>
<comment type="similarity">
    <text evidence="6">Belongs to the fabD family.</text>
</comment>
<evidence type="ECO:0000256" key="4">
    <source>
        <dbReference type="ARBA" id="ARBA00023315"/>
    </source>
</evidence>
<evidence type="ECO:0000313" key="10">
    <source>
        <dbReference type="Proteomes" id="UP000315782"/>
    </source>
</evidence>
<dbReference type="InterPro" id="IPR024925">
    <property type="entry name" value="Malonyl_CoA-ACP_transAc"/>
</dbReference>
<dbReference type="GO" id="GO:0005829">
    <property type="term" value="C:cytosol"/>
    <property type="evidence" value="ECO:0007669"/>
    <property type="project" value="TreeGrafter"/>
</dbReference>
<accession>A0A520MEV7</accession>
<dbReference type="EMBL" id="SHBI01000029">
    <property type="protein sequence ID" value="RZO19756.1"/>
    <property type="molecule type" value="Genomic_DNA"/>
</dbReference>
<dbReference type="NCBIfam" id="TIGR00128">
    <property type="entry name" value="fabD"/>
    <property type="match status" value="1"/>
</dbReference>
<evidence type="ECO:0000256" key="7">
    <source>
        <dbReference type="PIRSR" id="PIRSR000446-1"/>
    </source>
</evidence>
<evidence type="ECO:0000256" key="1">
    <source>
        <dbReference type="ARBA" id="ARBA00013258"/>
    </source>
</evidence>
<feature type="domain" description="Malonyl-CoA:ACP transacylase (MAT)" evidence="8">
    <location>
        <begin position="8"/>
        <end position="297"/>
    </location>
</feature>
<dbReference type="InterPro" id="IPR050858">
    <property type="entry name" value="Mal-CoA-ACP_Trans/PKS_FabD"/>
</dbReference>
<dbReference type="FunFam" id="3.30.70.250:FF:000001">
    <property type="entry name" value="Malonyl CoA-acyl carrier protein transacylase"/>
    <property type="match status" value="1"/>
</dbReference>
<dbReference type="GO" id="GO:0004314">
    <property type="term" value="F:[acyl-carrier-protein] S-malonyltransferase activity"/>
    <property type="evidence" value="ECO:0007669"/>
    <property type="project" value="UniProtKB-EC"/>
</dbReference>
<evidence type="ECO:0000256" key="6">
    <source>
        <dbReference type="PIRNR" id="PIRNR000446"/>
    </source>
</evidence>
<comment type="catalytic activity">
    <reaction evidence="5 6">
        <text>holo-[ACP] + malonyl-CoA = malonyl-[ACP] + CoA</text>
        <dbReference type="Rhea" id="RHEA:41792"/>
        <dbReference type="Rhea" id="RHEA-COMP:9623"/>
        <dbReference type="Rhea" id="RHEA-COMP:9685"/>
        <dbReference type="ChEBI" id="CHEBI:57287"/>
        <dbReference type="ChEBI" id="CHEBI:57384"/>
        <dbReference type="ChEBI" id="CHEBI:64479"/>
        <dbReference type="ChEBI" id="CHEBI:78449"/>
        <dbReference type="EC" id="2.3.1.39"/>
    </reaction>
</comment>
<dbReference type="EC" id="2.3.1.39" evidence="1 6"/>
<dbReference type="SMART" id="SM00827">
    <property type="entry name" value="PKS_AT"/>
    <property type="match status" value="1"/>
</dbReference>